<comment type="caution">
    <text evidence="3">The sequence shown here is derived from an EMBL/GenBank/DDBJ whole genome shotgun (WGS) entry which is preliminary data.</text>
</comment>
<dbReference type="Pfam" id="PF02798">
    <property type="entry name" value="GST_N"/>
    <property type="match status" value="1"/>
</dbReference>
<dbReference type="InterPro" id="IPR004045">
    <property type="entry name" value="Glutathione_S-Trfase_N"/>
</dbReference>
<evidence type="ECO:0000313" key="3">
    <source>
        <dbReference type="EMBL" id="CAG2060450.1"/>
    </source>
</evidence>
<feature type="region of interest" description="Disordered" evidence="1">
    <location>
        <begin position="219"/>
        <end position="239"/>
    </location>
</feature>
<evidence type="ECO:0000256" key="1">
    <source>
        <dbReference type="SAM" id="MobiDB-lite"/>
    </source>
</evidence>
<evidence type="ECO:0000313" key="4">
    <source>
        <dbReference type="Proteomes" id="UP001153148"/>
    </source>
</evidence>
<feature type="region of interest" description="Disordered" evidence="1">
    <location>
        <begin position="142"/>
        <end position="167"/>
    </location>
</feature>
<proteinExistence type="predicted"/>
<gene>
    <name evidence="3" type="ORF">TPAB3V08_LOCUS7406</name>
</gene>
<protein>
    <recommendedName>
        <fullName evidence="2">GST N-terminal domain-containing protein</fullName>
    </recommendedName>
</protein>
<sequence length="239" mass="25805">MPGLKLYSVSDSPPTLSVRIALEVLGLEYTLIDVDFAGGEHLKEEYAKDHPESTIRVVFRISPNDMAETIFKADNLLFTSIVLPNPAGISLPGPLQCRKKEGKRKQARPSSPILRKAQEVSHCVNSSGLNLNLYGRKPFPKGPFHHPYPEKSTSGPSLGHIPRTPRGTFQVLLGKPPRVHPSKLKYLLQSWSCPFSSETPEPELGDGIAFAKGHSTPVSAGIAEASHETGGPGETGLGT</sequence>
<accession>A0ABN7NY68</accession>
<reference evidence="3" key="1">
    <citation type="submission" date="2021-03" db="EMBL/GenBank/DDBJ databases">
        <authorList>
            <person name="Tran Van P."/>
        </authorList>
    </citation>
    <scope>NUCLEOTIDE SEQUENCE</scope>
</reference>
<dbReference type="InterPro" id="IPR036249">
    <property type="entry name" value="Thioredoxin-like_sf"/>
</dbReference>
<feature type="compositionally biased region" description="Gly residues" evidence="1">
    <location>
        <begin position="230"/>
        <end position="239"/>
    </location>
</feature>
<dbReference type="Gene3D" id="3.40.30.10">
    <property type="entry name" value="Glutaredoxin"/>
    <property type="match status" value="1"/>
</dbReference>
<dbReference type="SUPFAM" id="SSF52833">
    <property type="entry name" value="Thioredoxin-like"/>
    <property type="match status" value="1"/>
</dbReference>
<keyword evidence="4" id="KW-1185">Reference proteome</keyword>
<dbReference type="EMBL" id="CAJPIN010012421">
    <property type="protein sequence ID" value="CAG2060450.1"/>
    <property type="molecule type" value="Genomic_DNA"/>
</dbReference>
<dbReference type="Proteomes" id="UP001153148">
    <property type="component" value="Unassembled WGS sequence"/>
</dbReference>
<organism evidence="3 4">
    <name type="scientific">Timema podura</name>
    <name type="common">Walking stick</name>
    <dbReference type="NCBI Taxonomy" id="61482"/>
    <lineage>
        <taxon>Eukaryota</taxon>
        <taxon>Metazoa</taxon>
        <taxon>Ecdysozoa</taxon>
        <taxon>Arthropoda</taxon>
        <taxon>Hexapoda</taxon>
        <taxon>Insecta</taxon>
        <taxon>Pterygota</taxon>
        <taxon>Neoptera</taxon>
        <taxon>Polyneoptera</taxon>
        <taxon>Phasmatodea</taxon>
        <taxon>Timematodea</taxon>
        <taxon>Timematoidea</taxon>
        <taxon>Timematidae</taxon>
        <taxon>Timema</taxon>
    </lineage>
</organism>
<name>A0ABN7NY68_TIMPD</name>
<feature type="domain" description="GST N-terminal" evidence="2">
    <location>
        <begin position="3"/>
        <end position="52"/>
    </location>
</feature>
<evidence type="ECO:0000259" key="2">
    <source>
        <dbReference type="Pfam" id="PF02798"/>
    </source>
</evidence>